<evidence type="ECO:0000313" key="2">
    <source>
        <dbReference type="Proteomes" id="UP000023152"/>
    </source>
</evidence>
<dbReference type="AlphaFoldDB" id="X6PD70"/>
<accession>X6PD70</accession>
<gene>
    <name evidence="1" type="ORF">RFI_00640</name>
</gene>
<organism evidence="1 2">
    <name type="scientific">Reticulomyxa filosa</name>
    <dbReference type="NCBI Taxonomy" id="46433"/>
    <lineage>
        <taxon>Eukaryota</taxon>
        <taxon>Sar</taxon>
        <taxon>Rhizaria</taxon>
        <taxon>Retaria</taxon>
        <taxon>Foraminifera</taxon>
        <taxon>Monothalamids</taxon>
        <taxon>Reticulomyxidae</taxon>
        <taxon>Reticulomyxa</taxon>
    </lineage>
</organism>
<dbReference type="EMBL" id="ASPP01000688">
    <property type="protein sequence ID" value="ETO36415.1"/>
    <property type="molecule type" value="Genomic_DNA"/>
</dbReference>
<dbReference type="Proteomes" id="UP000023152">
    <property type="component" value="Unassembled WGS sequence"/>
</dbReference>
<comment type="caution">
    <text evidence="1">The sequence shown here is derived from an EMBL/GenBank/DDBJ whole genome shotgun (WGS) entry which is preliminary data.</text>
</comment>
<keyword evidence="2" id="KW-1185">Reference proteome</keyword>
<proteinExistence type="predicted"/>
<evidence type="ECO:0000313" key="1">
    <source>
        <dbReference type="EMBL" id="ETO36415.1"/>
    </source>
</evidence>
<sequence>MKSELQETEKTSKRAQWFLQQFSKVNISHEYLPSFVEVYFLLNNAFIEMNLWSPIQPKRYLRREKTRETTVMTNNLLRCDLLFLMATFVYSPNEGYYETMQQFIQSMVVKYIGDEETFESGIVGSSGLQWDVSLFSREKINEQYVAISENKEWVEYAMAPGYMDHIFVNAMPVFEADTGIHRIDILVRSKGDEMWMGLFDFDKFLPLTFPRCQQHTLMYYGGRESSITKTWDSEIWDDSDDGPAGSIQTSKQLVKRGLPHYTSGDWLSFIIDTNARQMTIYNNLRYICSVENAFPEGDKWLFCVCLDWKTDRIFIERAFYCAQWNYNSPSI</sequence>
<reference evidence="1 2" key="1">
    <citation type="journal article" date="2013" name="Curr. Biol.">
        <title>The Genome of the Foraminiferan Reticulomyxa filosa.</title>
        <authorList>
            <person name="Glockner G."/>
            <person name="Hulsmann N."/>
            <person name="Schleicher M."/>
            <person name="Noegel A.A."/>
            <person name="Eichinger L."/>
            <person name="Gallinger C."/>
            <person name="Pawlowski J."/>
            <person name="Sierra R."/>
            <person name="Euteneuer U."/>
            <person name="Pillet L."/>
            <person name="Moustafa A."/>
            <person name="Platzer M."/>
            <person name="Groth M."/>
            <person name="Szafranski K."/>
            <person name="Schliwa M."/>
        </authorList>
    </citation>
    <scope>NUCLEOTIDE SEQUENCE [LARGE SCALE GENOMIC DNA]</scope>
</reference>
<name>X6PD70_RETFI</name>
<protein>
    <submittedName>
        <fullName evidence="1">Uncharacterized protein</fullName>
    </submittedName>
</protein>